<dbReference type="Gene3D" id="1.20.1250.20">
    <property type="entry name" value="MFS general substrate transporter like domains"/>
    <property type="match status" value="1"/>
</dbReference>
<dbReference type="Proteomes" id="UP000190951">
    <property type="component" value="Chromosome"/>
</dbReference>
<dbReference type="InterPro" id="IPR011701">
    <property type="entry name" value="MFS"/>
</dbReference>
<keyword evidence="6" id="KW-0472">Membrane</keyword>
<evidence type="ECO:0000256" key="3">
    <source>
        <dbReference type="ARBA" id="ARBA00022475"/>
    </source>
</evidence>
<dbReference type="PROSITE" id="PS50850">
    <property type="entry name" value="MFS"/>
    <property type="match status" value="1"/>
</dbReference>
<dbReference type="SUPFAM" id="SSF103473">
    <property type="entry name" value="MFS general substrate transporter"/>
    <property type="match status" value="1"/>
</dbReference>
<dbReference type="CDD" id="cd17472">
    <property type="entry name" value="MFS_YajR_like"/>
    <property type="match status" value="1"/>
</dbReference>
<dbReference type="PANTHER" id="PTHR23517">
    <property type="entry name" value="RESISTANCE PROTEIN MDTM, PUTATIVE-RELATED-RELATED"/>
    <property type="match status" value="1"/>
</dbReference>
<proteinExistence type="predicted"/>
<reference evidence="7 8" key="1">
    <citation type="submission" date="2022-04" db="EMBL/GenBank/DDBJ databases">
        <title>Genome sequence of C. roseum typestrain.</title>
        <authorList>
            <person name="Poehlein A."/>
            <person name="Schoch T."/>
            <person name="Duerre P."/>
            <person name="Daniel R."/>
        </authorList>
    </citation>
    <scope>NUCLEOTIDE SEQUENCE [LARGE SCALE GENOMIC DNA]</scope>
    <source>
        <strain evidence="7 8">DSM 7320</strain>
    </source>
</reference>
<evidence type="ECO:0000256" key="2">
    <source>
        <dbReference type="ARBA" id="ARBA00022448"/>
    </source>
</evidence>
<keyword evidence="3" id="KW-1003">Cell membrane</keyword>
<dbReference type="STRING" id="84029.CROST_39390"/>
<gene>
    <name evidence="7" type="primary">yajR</name>
    <name evidence="7" type="ORF">CROST_035310</name>
</gene>
<evidence type="ECO:0000256" key="5">
    <source>
        <dbReference type="ARBA" id="ARBA00022989"/>
    </source>
</evidence>
<dbReference type="Pfam" id="PF07690">
    <property type="entry name" value="MFS_1"/>
    <property type="match status" value="1"/>
</dbReference>
<evidence type="ECO:0000256" key="6">
    <source>
        <dbReference type="ARBA" id="ARBA00023136"/>
    </source>
</evidence>
<evidence type="ECO:0000313" key="8">
    <source>
        <dbReference type="Proteomes" id="UP000190951"/>
    </source>
</evidence>
<dbReference type="InterPro" id="IPR036259">
    <property type="entry name" value="MFS_trans_sf"/>
</dbReference>
<dbReference type="KEGG" id="crw:CROST_035310"/>
<keyword evidence="5" id="KW-1133">Transmembrane helix</keyword>
<evidence type="ECO:0000313" key="7">
    <source>
        <dbReference type="EMBL" id="URZ12786.1"/>
    </source>
</evidence>
<keyword evidence="8" id="KW-1185">Reference proteome</keyword>
<dbReference type="RefSeq" id="WP_077835648.1">
    <property type="nucleotide sequence ID" value="NZ_CP096983.1"/>
</dbReference>
<accession>A0A1S8LQQ7</accession>
<dbReference type="InterPro" id="IPR020846">
    <property type="entry name" value="MFS_dom"/>
</dbReference>
<dbReference type="GO" id="GO:0022857">
    <property type="term" value="F:transmembrane transporter activity"/>
    <property type="evidence" value="ECO:0007669"/>
    <property type="project" value="InterPro"/>
</dbReference>
<dbReference type="InterPro" id="IPR050171">
    <property type="entry name" value="MFS_Transporters"/>
</dbReference>
<organism evidence="7 8">
    <name type="scientific">Clostridium felsineum</name>
    <dbReference type="NCBI Taxonomy" id="36839"/>
    <lineage>
        <taxon>Bacteria</taxon>
        <taxon>Bacillati</taxon>
        <taxon>Bacillota</taxon>
        <taxon>Clostridia</taxon>
        <taxon>Eubacteriales</taxon>
        <taxon>Clostridiaceae</taxon>
        <taxon>Clostridium</taxon>
    </lineage>
</organism>
<evidence type="ECO:0000256" key="4">
    <source>
        <dbReference type="ARBA" id="ARBA00022692"/>
    </source>
</evidence>
<dbReference type="AlphaFoldDB" id="A0A1S8LQQ7"/>
<evidence type="ECO:0000256" key="1">
    <source>
        <dbReference type="ARBA" id="ARBA00004651"/>
    </source>
</evidence>
<name>A0A1S8LQQ7_9CLOT</name>
<dbReference type="EMBL" id="CP096983">
    <property type="protein sequence ID" value="URZ12786.1"/>
    <property type="molecule type" value="Genomic_DNA"/>
</dbReference>
<sequence length="389" mass="43020">MRQNYKIRKELSFVVMISLALGIRQMSMTLVMPFISTYSKTLSYNTPLLAGAALGTFGIAQALFQIPYGRLSDKIGNKPVVVLGLIQVILGLLLAYFAKNIYVLIFARFLQGSGAIIGSAYSWVFSSASKNNRTKALGILGSFIAIAAALSFAIGPIINRFISVDKMFLLCSLILLINSLYILLFLREDKNKKISKETNSLKSDLKLLFKNKSFITSNLSAFINNFIMVSVFYFLPIYLEKLTGQYGMWKVFLPSILTAVIVMKIVLKFCTKKNTSLIIIFSFTSILLGNILYFNNNSFTYILIGTILFMCGYVCLVTLTANNINNIVDENCRGTGNGVFNSFQYIGSFLGGIFAGAFLSISQKGVLIAIILTALMGIFIVLYGGKNER</sequence>
<comment type="subcellular location">
    <subcellularLocation>
        <location evidence="1">Cell membrane</location>
        <topology evidence="1">Multi-pass membrane protein</topology>
    </subcellularLocation>
</comment>
<dbReference type="GO" id="GO:0005886">
    <property type="term" value="C:plasma membrane"/>
    <property type="evidence" value="ECO:0007669"/>
    <property type="project" value="UniProtKB-SubCell"/>
</dbReference>
<keyword evidence="4" id="KW-0812">Transmembrane</keyword>
<keyword evidence="2" id="KW-0813">Transport</keyword>
<dbReference type="PANTHER" id="PTHR23517:SF2">
    <property type="entry name" value="MULTIDRUG RESISTANCE PROTEIN MDTH"/>
    <property type="match status" value="1"/>
</dbReference>
<protein>
    <submittedName>
        <fullName evidence="7">Inner membrane transport protein YajR</fullName>
    </submittedName>
</protein>